<evidence type="ECO:0000313" key="2">
    <source>
        <dbReference type="EMBL" id="MPN57287.1"/>
    </source>
</evidence>
<dbReference type="EMBL" id="VSSQ01128636">
    <property type="protein sequence ID" value="MPN57287.1"/>
    <property type="molecule type" value="Genomic_DNA"/>
</dbReference>
<dbReference type="GO" id="GO:0005886">
    <property type="term" value="C:plasma membrane"/>
    <property type="evidence" value="ECO:0007669"/>
    <property type="project" value="TreeGrafter"/>
</dbReference>
<dbReference type="GO" id="GO:0006935">
    <property type="term" value="P:chemotaxis"/>
    <property type="evidence" value="ECO:0007669"/>
    <property type="project" value="UniProtKB-KW"/>
</dbReference>
<dbReference type="PANTHER" id="PTHR43531:SF11">
    <property type="entry name" value="METHYL-ACCEPTING CHEMOTAXIS PROTEIN 3"/>
    <property type="match status" value="1"/>
</dbReference>
<protein>
    <recommendedName>
        <fullName evidence="3">Methyl-accepting chemotaxis protein IV</fullName>
    </recommendedName>
</protein>
<dbReference type="GO" id="GO:0004888">
    <property type="term" value="F:transmembrane signaling receptor activity"/>
    <property type="evidence" value="ECO:0007669"/>
    <property type="project" value="TreeGrafter"/>
</dbReference>
<dbReference type="InterPro" id="IPR051310">
    <property type="entry name" value="MCP_chemotaxis"/>
</dbReference>
<name>A0A645J1K7_9ZZZZ</name>
<sequence>MEGISQTGELIGAIATSSNEQAAALEQINQGIMQISQVVQSNAASAEESAAASEELSAQADSLKEYVSVFKLSGNPIVRNETAHLIGETSENMMTKKASSKDEISLANHNLGKY</sequence>
<reference evidence="2" key="1">
    <citation type="submission" date="2019-08" db="EMBL/GenBank/DDBJ databases">
        <authorList>
            <person name="Kucharzyk K."/>
            <person name="Murdoch R.W."/>
            <person name="Higgins S."/>
            <person name="Loffler F."/>
        </authorList>
    </citation>
    <scope>NUCLEOTIDE SEQUENCE</scope>
</reference>
<evidence type="ECO:0000256" key="1">
    <source>
        <dbReference type="ARBA" id="ARBA00022500"/>
    </source>
</evidence>
<gene>
    <name evidence="2" type="ORF">SDC9_204981</name>
</gene>
<comment type="caution">
    <text evidence="2">The sequence shown here is derived from an EMBL/GenBank/DDBJ whole genome shotgun (WGS) entry which is preliminary data.</text>
</comment>
<dbReference type="AlphaFoldDB" id="A0A645J1K7"/>
<dbReference type="Gene3D" id="1.10.287.950">
    <property type="entry name" value="Methyl-accepting chemotaxis protein"/>
    <property type="match status" value="1"/>
</dbReference>
<accession>A0A645J1K7</accession>
<keyword evidence="1" id="KW-0145">Chemotaxis</keyword>
<organism evidence="2">
    <name type="scientific">bioreactor metagenome</name>
    <dbReference type="NCBI Taxonomy" id="1076179"/>
    <lineage>
        <taxon>unclassified sequences</taxon>
        <taxon>metagenomes</taxon>
        <taxon>ecological metagenomes</taxon>
    </lineage>
</organism>
<proteinExistence type="predicted"/>
<evidence type="ECO:0008006" key="3">
    <source>
        <dbReference type="Google" id="ProtNLM"/>
    </source>
</evidence>
<dbReference type="SUPFAM" id="SSF58104">
    <property type="entry name" value="Methyl-accepting chemotaxis protein (MCP) signaling domain"/>
    <property type="match status" value="1"/>
</dbReference>
<dbReference type="PANTHER" id="PTHR43531">
    <property type="entry name" value="PROTEIN ICFG"/>
    <property type="match status" value="1"/>
</dbReference>